<sequence length="161" mass="18610">MDHIKARMATLRKEADDNAERAEKAEAKVKDLEQQLLTREQEVKSLTHRLETAERELEELDAKFTVAKKAGEDGAQSQQSEGMLRGKIELLEGELDKSEASVKETMEKLRQVDIKAEHFERQVQKLEKERDDWEAKYEGEREAKLKLQKEMDELATGLDNL</sequence>
<reference evidence="3 4" key="1">
    <citation type="submission" date="2015-07" db="EMBL/GenBank/DDBJ databases">
        <authorList>
            <person name="Noorani M."/>
        </authorList>
    </citation>
    <scope>NUCLEOTIDE SEQUENCE [LARGE SCALE GENOMIC DNA]</scope>
    <source>
        <strain evidence="3">BBA 69670</strain>
    </source>
</reference>
<evidence type="ECO:0000256" key="1">
    <source>
        <dbReference type="ARBA" id="ARBA00023054"/>
    </source>
</evidence>
<dbReference type="Proteomes" id="UP000044841">
    <property type="component" value="Unassembled WGS sequence"/>
</dbReference>
<evidence type="ECO:0008006" key="5">
    <source>
        <dbReference type="Google" id="ProtNLM"/>
    </source>
</evidence>
<evidence type="ECO:0000256" key="2">
    <source>
        <dbReference type="SAM" id="MobiDB-lite"/>
    </source>
</evidence>
<accession>A0A0K6GHU8</accession>
<dbReference type="FunFam" id="1.20.5.340:FF:000001">
    <property type="entry name" value="Tropomyosin alpha-1 chain isoform 2"/>
    <property type="match status" value="1"/>
</dbReference>
<organism evidence="3 4">
    <name type="scientific">Rhizoctonia solani</name>
    <dbReference type="NCBI Taxonomy" id="456999"/>
    <lineage>
        <taxon>Eukaryota</taxon>
        <taxon>Fungi</taxon>
        <taxon>Dikarya</taxon>
        <taxon>Basidiomycota</taxon>
        <taxon>Agaricomycotina</taxon>
        <taxon>Agaricomycetes</taxon>
        <taxon>Cantharellales</taxon>
        <taxon>Ceratobasidiaceae</taxon>
        <taxon>Rhizoctonia</taxon>
    </lineage>
</organism>
<feature type="region of interest" description="Disordered" evidence="2">
    <location>
        <begin position="1"/>
        <end position="27"/>
    </location>
</feature>
<proteinExistence type="predicted"/>
<gene>
    <name evidence="3" type="ORF">RSOLAG22IIIB_02820</name>
</gene>
<keyword evidence="4" id="KW-1185">Reference proteome</keyword>
<dbReference type="EMBL" id="CYGV01001955">
    <property type="protein sequence ID" value="CUA78202.1"/>
    <property type="molecule type" value="Genomic_DNA"/>
</dbReference>
<name>A0A0K6GHU8_9AGAM</name>
<dbReference type="Gene3D" id="1.20.5.340">
    <property type="match status" value="1"/>
</dbReference>
<dbReference type="Pfam" id="PF00261">
    <property type="entry name" value="Tropomyosin"/>
    <property type="match status" value="2"/>
</dbReference>
<evidence type="ECO:0000313" key="4">
    <source>
        <dbReference type="Proteomes" id="UP000044841"/>
    </source>
</evidence>
<protein>
    <recommendedName>
        <fullName evidence="5">Tropomyosin-2</fullName>
    </recommendedName>
</protein>
<keyword evidence="1" id="KW-0175">Coiled coil</keyword>
<dbReference type="SUPFAM" id="SSF57997">
    <property type="entry name" value="Tropomyosin"/>
    <property type="match status" value="1"/>
</dbReference>
<dbReference type="AlphaFoldDB" id="A0A0K6GHU8"/>
<dbReference type="InterPro" id="IPR000533">
    <property type="entry name" value="Tropomyosin"/>
</dbReference>
<evidence type="ECO:0000313" key="3">
    <source>
        <dbReference type="EMBL" id="CUA78202.1"/>
    </source>
</evidence>
<dbReference type="Gene3D" id="1.20.5.170">
    <property type="match status" value="1"/>
</dbReference>